<dbReference type="Proteomes" id="UP000820977">
    <property type="component" value="Unassembled WGS sequence"/>
</dbReference>
<keyword evidence="1" id="KW-0732">Signal</keyword>
<evidence type="ECO:0000256" key="1">
    <source>
        <dbReference type="SAM" id="SignalP"/>
    </source>
</evidence>
<dbReference type="InterPro" id="IPR025533">
    <property type="entry name" value="DUF4419"/>
</dbReference>
<reference evidence="2 3" key="1">
    <citation type="submission" date="2020-05" db="EMBL/GenBank/DDBJ databases">
        <title>Distinct polysaccharide utilization as determinants for interspecies competition between intestinal Prevotella spp.</title>
        <authorList>
            <person name="Galvez E.J.C."/>
            <person name="Iljazovic A."/>
            <person name="Strowig T."/>
        </authorList>
    </citation>
    <scope>NUCLEOTIDE SEQUENCE [LARGE SCALE GENOMIC DNA]</scope>
    <source>
        <strain evidence="2 3">PCHR</strain>
    </source>
</reference>
<organism evidence="2 3">
    <name type="scientific">Xylanibacter caecicola</name>
    <dbReference type="NCBI Taxonomy" id="2736294"/>
    <lineage>
        <taxon>Bacteria</taxon>
        <taxon>Pseudomonadati</taxon>
        <taxon>Bacteroidota</taxon>
        <taxon>Bacteroidia</taxon>
        <taxon>Bacteroidales</taxon>
        <taxon>Prevotellaceae</taxon>
        <taxon>Xylanibacter</taxon>
    </lineage>
</organism>
<feature type="chain" id="PRO_5045696903" evidence="1">
    <location>
        <begin position="20"/>
        <end position="465"/>
    </location>
</feature>
<dbReference type="PANTHER" id="PTHR31252:SF11">
    <property type="entry name" value="DUF4419 DOMAIN-CONTAINING PROTEIN"/>
    <property type="match status" value="1"/>
</dbReference>
<evidence type="ECO:0000313" key="2">
    <source>
        <dbReference type="EMBL" id="NPE25909.1"/>
    </source>
</evidence>
<proteinExistence type="predicted"/>
<gene>
    <name evidence="2" type="ORF">HPS54_10335</name>
</gene>
<dbReference type="PANTHER" id="PTHR31252">
    <property type="entry name" value="DUF4419 DOMAIN-CONTAINING PROTEIN"/>
    <property type="match status" value="1"/>
</dbReference>
<protein>
    <submittedName>
        <fullName evidence="2">DUF4419 domain-containing protein</fullName>
    </submittedName>
</protein>
<name>A0ABX2B762_9BACT</name>
<dbReference type="RefSeq" id="WP_172345372.1">
    <property type="nucleotide sequence ID" value="NZ_CASYYZ010000013.1"/>
</dbReference>
<comment type="caution">
    <text evidence="2">The sequence shown here is derived from an EMBL/GenBank/DDBJ whole genome shotgun (WGS) entry which is preliminary data.</text>
</comment>
<keyword evidence="3" id="KW-1185">Reference proteome</keyword>
<evidence type="ECO:0000313" key="3">
    <source>
        <dbReference type="Proteomes" id="UP000820977"/>
    </source>
</evidence>
<dbReference type="EMBL" id="JABKKJ010000021">
    <property type="protein sequence ID" value="NPE25909.1"/>
    <property type="molecule type" value="Genomic_DNA"/>
</dbReference>
<dbReference type="Pfam" id="PF14388">
    <property type="entry name" value="DUF4419"/>
    <property type="match status" value="1"/>
</dbReference>
<accession>A0ABX2B762</accession>
<feature type="signal peptide" evidence="1">
    <location>
        <begin position="1"/>
        <end position="19"/>
    </location>
</feature>
<sequence length="465" mass="53568">MKKILILLSCIAMFLLIQAQEPDPQCRIISKKKGSITFAVDENLPAPQRTKYWDNEDGDYIAKYLLDKYKAANVDSGYVASSFKDCSFKTMGQDVLFQCIVQAYAEHRPLVLSPDMIWLHICQVFSHYLNNNSEALRNKFVDYNGKMSLVVQTKKCLLHEEADWSGIMEDFLRQINENTKDSIAETFVADFTTTGPVERIASGITVMDVMKSYFDYVVIYIACGIPEITLTGTSDDWKRVLDKTCELEKYGMEEWIGRVKPVLGEFVKASEGRPNSRFWKDMVTLYHPDRMRGGLCSSEKPTILDGWFLRLFPYNEDGKRVRKVTNLTKMLPEMVKVPFRYISVFEGTTTETPMELWSGFVGVEEDSTTLALTPKIGWLVRVADTDNEIIQDMKKNHFSLRVKEVPPILSKIKYMSNLELYFIDKVSLPEWMDRIQIDKFIIHGKMSDDEKAQITARFPNIDIRP</sequence>